<proteinExistence type="predicted"/>
<dbReference type="EMBL" id="LAZR01039060">
    <property type="protein sequence ID" value="KKL17937.1"/>
    <property type="molecule type" value="Genomic_DNA"/>
</dbReference>
<dbReference type="EMBL" id="LAZR01033316">
    <property type="protein sequence ID" value="KKL48451.1"/>
    <property type="molecule type" value="Genomic_DNA"/>
</dbReference>
<organism evidence="2">
    <name type="scientific">marine sediment metagenome</name>
    <dbReference type="NCBI Taxonomy" id="412755"/>
    <lineage>
        <taxon>unclassified sequences</taxon>
        <taxon>metagenomes</taxon>
        <taxon>ecological metagenomes</taxon>
    </lineage>
</organism>
<sequence>MNEEQLMEKHGKIWDTKKLKEDFSVLGFLAPHIACVRKSDNRKGSMEFQHHPRFYFDFVAEDGMRDEERELKRKIDAGEKVTIGELLGINSKKDVKEWSEKFAERIGL</sequence>
<evidence type="ECO:0000313" key="1">
    <source>
        <dbReference type="EMBL" id="KKL17937.1"/>
    </source>
</evidence>
<accession>A0A0F9D438</accession>
<evidence type="ECO:0000313" key="2">
    <source>
        <dbReference type="EMBL" id="KKL48451.1"/>
    </source>
</evidence>
<gene>
    <name evidence="2" type="ORF">LCGC14_2325360</name>
    <name evidence="1" type="ORF">LCGC14_2480520</name>
</gene>
<comment type="caution">
    <text evidence="2">The sequence shown here is derived from an EMBL/GenBank/DDBJ whole genome shotgun (WGS) entry which is preliminary data.</text>
</comment>
<name>A0A0F9D438_9ZZZZ</name>
<protein>
    <submittedName>
        <fullName evidence="2">Uncharacterized protein</fullName>
    </submittedName>
</protein>
<dbReference type="AlphaFoldDB" id="A0A0F9D438"/>
<reference evidence="2" key="1">
    <citation type="journal article" date="2015" name="Nature">
        <title>Complex archaea that bridge the gap between prokaryotes and eukaryotes.</title>
        <authorList>
            <person name="Spang A."/>
            <person name="Saw J.H."/>
            <person name="Jorgensen S.L."/>
            <person name="Zaremba-Niedzwiedzka K."/>
            <person name="Martijn J."/>
            <person name="Lind A.E."/>
            <person name="van Eijk R."/>
            <person name="Schleper C."/>
            <person name="Guy L."/>
            <person name="Ettema T.J."/>
        </authorList>
    </citation>
    <scope>NUCLEOTIDE SEQUENCE</scope>
</reference>